<dbReference type="PROSITE" id="PS00086">
    <property type="entry name" value="CYTOCHROME_P450"/>
    <property type="match status" value="1"/>
</dbReference>
<accession>A0ABT3CLX4</accession>
<keyword evidence="5 7" id="KW-0408">Iron</keyword>
<evidence type="ECO:0000256" key="4">
    <source>
        <dbReference type="ARBA" id="ARBA00023002"/>
    </source>
</evidence>
<dbReference type="RefSeq" id="WP_264071651.1">
    <property type="nucleotide sequence ID" value="NZ_JACKTY010000049.1"/>
</dbReference>
<dbReference type="PANTHER" id="PTHR46696:SF1">
    <property type="entry name" value="CYTOCHROME P450 YJIB-RELATED"/>
    <property type="match status" value="1"/>
</dbReference>
<dbReference type="Gene3D" id="1.10.630.10">
    <property type="entry name" value="Cytochrome P450"/>
    <property type="match status" value="1"/>
</dbReference>
<dbReference type="InterPro" id="IPR001128">
    <property type="entry name" value="Cyt_P450"/>
</dbReference>
<organism evidence="8 9">
    <name type="scientific">Mycolicibacterium komossense</name>
    <dbReference type="NCBI Taxonomy" id="1779"/>
    <lineage>
        <taxon>Bacteria</taxon>
        <taxon>Bacillati</taxon>
        <taxon>Actinomycetota</taxon>
        <taxon>Actinomycetes</taxon>
        <taxon>Mycobacteriales</taxon>
        <taxon>Mycobacteriaceae</taxon>
        <taxon>Mycolicibacterium</taxon>
    </lineage>
</organism>
<evidence type="ECO:0000256" key="1">
    <source>
        <dbReference type="ARBA" id="ARBA00010617"/>
    </source>
</evidence>
<dbReference type="InterPro" id="IPR036396">
    <property type="entry name" value="Cyt_P450_sf"/>
</dbReference>
<dbReference type="EMBL" id="JACKTY010000049">
    <property type="protein sequence ID" value="MCV7230396.1"/>
    <property type="molecule type" value="Genomic_DNA"/>
</dbReference>
<dbReference type="PANTHER" id="PTHR46696">
    <property type="entry name" value="P450, PUTATIVE (EUROFUNG)-RELATED"/>
    <property type="match status" value="1"/>
</dbReference>
<dbReference type="PRINTS" id="PR00385">
    <property type="entry name" value="P450"/>
</dbReference>
<evidence type="ECO:0000313" key="8">
    <source>
        <dbReference type="EMBL" id="MCV7230396.1"/>
    </source>
</evidence>
<comment type="similarity">
    <text evidence="1 7">Belongs to the cytochrome P450 family.</text>
</comment>
<evidence type="ECO:0000256" key="5">
    <source>
        <dbReference type="ARBA" id="ARBA00023004"/>
    </source>
</evidence>
<evidence type="ECO:0000256" key="6">
    <source>
        <dbReference type="ARBA" id="ARBA00023033"/>
    </source>
</evidence>
<keyword evidence="4 7" id="KW-0560">Oxidoreductase</keyword>
<dbReference type="PRINTS" id="PR00359">
    <property type="entry name" value="BP450"/>
</dbReference>
<dbReference type="Pfam" id="PF00067">
    <property type="entry name" value="p450"/>
    <property type="match status" value="1"/>
</dbReference>
<evidence type="ECO:0000256" key="7">
    <source>
        <dbReference type="RuleBase" id="RU000461"/>
    </source>
</evidence>
<dbReference type="SUPFAM" id="SSF48264">
    <property type="entry name" value="Cytochrome P450"/>
    <property type="match status" value="1"/>
</dbReference>
<evidence type="ECO:0000256" key="2">
    <source>
        <dbReference type="ARBA" id="ARBA00022617"/>
    </source>
</evidence>
<dbReference type="InterPro" id="IPR017972">
    <property type="entry name" value="Cyt_P450_CS"/>
</dbReference>
<evidence type="ECO:0000256" key="3">
    <source>
        <dbReference type="ARBA" id="ARBA00022723"/>
    </source>
</evidence>
<comment type="caution">
    <text evidence="8">The sequence shown here is derived from an EMBL/GenBank/DDBJ whole genome shotgun (WGS) entry which is preliminary data.</text>
</comment>
<keyword evidence="3 7" id="KW-0479">Metal-binding</keyword>
<proteinExistence type="inferred from homology"/>
<sequence length="393" mass="42325">MTTRDVTAGKLPWDAADPYPFYEQRRREGNVVWDDDTGAWLILGYHLAQQILGEPGWTSDPLANPNAPRAVRAMGSDILRRNILTTDGADHHRLRDAVRDVFTRTFITGLTNGIEAIAAETLDHIPSGVEFDFMNDVALPLPIAVAAAWLELDVDSARLLREESPAISRMLGDFVDPAAVEGGTAAFATLLTELLPLAADRRIHPSDDLLSFIGADPDLELDDVVTNALIIAVAGHETTANLLGASVIRLLTPGPDGARPVNTVDTIDGQLLNELLRLDGPVQAVGRTATSDHIIDDVTIRATEPVLIVLAAANRDPAVFHQPDQLQPDRAGPAPLAFGYGSHYCLGAALARLEMTVALQHVIARRPTLCGPPTWRDTPAIRGPLTMPTVFSC</sequence>
<gene>
    <name evidence="8" type="ORF">H7J73_30745</name>
</gene>
<keyword evidence="9" id="KW-1185">Reference proteome</keyword>
<reference evidence="8 9" key="1">
    <citation type="journal article" date="2022" name="BMC Genomics">
        <title>Comparative genome analysis of mycobacteria focusing on tRNA and non-coding RNA.</title>
        <authorList>
            <person name="Behra P.R.K."/>
            <person name="Pettersson B.M.F."/>
            <person name="Ramesh M."/>
            <person name="Das S."/>
            <person name="Dasgupta S."/>
            <person name="Kirsebom L.A."/>
        </authorList>
    </citation>
    <scope>NUCLEOTIDE SEQUENCE [LARGE SCALE GENOMIC DNA]</scope>
    <source>
        <strain evidence="8 9">DSM 44078</strain>
    </source>
</reference>
<dbReference type="InterPro" id="IPR002397">
    <property type="entry name" value="Cyt_P450_B"/>
</dbReference>
<name>A0ABT3CLX4_9MYCO</name>
<dbReference type="Proteomes" id="UP001526201">
    <property type="component" value="Unassembled WGS sequence"/>
</dbReference>
<keyword evidence="2 7" id="KW-0349">Heme</keyword>
<evidence type="ECO:0000313" key="9">
    <source>
        <dbReference type="Proteomes" id="UP001526201"/>
    </source>
</evidence>
<protein>
    <submittedName>
        <fullName evidence="8">Cytochrome P450</fullName>
    </submittedName>
</protein>
<keyword evidence="6 7" id="KW-0503">Monooxygenase</keyword>